<dbReference type="OrthoDB" id="5522492at2"/>
<protein>
    <recommendedName>
        <fullName evidence="3">ASCH domain-containing protein</fullName>
    </recommendedName>
</protein>
<gene>
    <name evidence="1" type="ORF">D7X32_10515</name>
</gene>
<dbReference type="Gene3D" id="2.30.130.30">
    <property type="entry name" value="Hypothetical protein"/>
    <property type="match status" value="1"/>
</dbReference>
<accession>A0A3A8KJY1</accession>
<evidence type="ECO:0000313" key="2">
    <source>
        <dbReference type="Proteomes" id="UP000268313"/>
    </source>
</evidence>
<organism evidence="1 2">
    <name type="scientific">Corallococcus carmarthensis</name>
    <dbReference type="NCBI Taxonomy" id="2316728"/>
    <lineage>
        <taxon>Bacteria</taxon>
        <taxon>Pseudomonadati</taxon>
        <taxon>Myxococcota</taxon>
        <taxon>Myxococcia</taxon>
        <taxon>Myxococcales</taxon>
        <taxon>Cystobacterineae</taxon>
        <taxon>Myxococcaceae</taxon>
        <taxon>Corallococcus</taxon>
    </lineage>
</organism>
<dbReference type="InterPro" id="IPR015947">
    <property type="entry name" value="PUA-like_sf"/>
</dbReference>
<dbReference type="Proteomes" id="UP000268313">
    <property type="component" value="Unassembled WGS sequence"/>
</dbReference>
<comment type="caution">
    <text evidence="1">The sequence shown here is derived from an EMBL/GenBank/DDBJ whole genome shotgun (WGS) entry which is preliminary data.</text>
</comment>
<name>A0A3A8KJY1_9BACT</name>
<keyword evidence="2" id="KW-1185">Reference proteome</keyword>
<dbReference type="EMBL" id="RAWE01000027">
    <property type="protein sequence ID" value="RKH04575.1"/>
    <property type="molecule type" value="Genomic_DNA"/>
</dbReference>
<dbReference type="SUPFAM" id="SSF88697">
    <property type="entry name" value="PUA domain-like"/>
    <property type="match status" value="1"/>
</dbReference>
<evidence type="ECO:0008006" key="3">
    <source>
        <dbReference type="Google" id="ProtNLM"/>
    </source>
</evidence>
<sequence length="145" mass="16400">MAPPTPRAVVLLPIQPRYATPILEGLKRVEFRKRAFRREVSHVVVYSSNPVKQVVGFFDILGIDEAPPAQLWRRYSRVGAILKEDYDQYFSRCEGGVAIQVGKVHVFAKPFPLGDIAPEMRAPQSYAYLSSHAFTKIRGQRTLVT</sequence>
<dbReference type="RefSeq" id="WP_120602387.1">
    <property type="nucleotide sequence ID" value="NZ_RAWE01000027.1"/>
</dbReference>
<proteinExistence type="predicted"/>
<dbReference type="AlphaFoldDB" id="A0A3A8KJY1"/>
<evidence type="ECO:0000313" key="1">
    <source>
        <dbReference type="EMBL" id="RKH04575.1"/>
    </source>
</evidence>
<reference evidence="2" key="1">
    <citation type="submission" date="2018-09" db="EMBL/GenBank/DDBJ databases">
        <authorList>
            <person name="Livingstone P.G."/>
            <person name="Whitworth D.E."/>
        </authorList>
    </citation>
    <scope>NUCLEOTIDE SEQUENCE [LARGE SCALE GENOMIC DNA]</scope>
    <source>
        <strain evidence="2">CA043D</strain>
    </source>
</reference>